<dbReference type="EMBL" id="CM029046">
    <property type="protein sequence ID" value="KAG2587914.1"/>
    <property type="molecule type" value="Genomic_DNA"/>
</dbReference>
<dbReference type="Proteomes" id="UP000823388">
    <property type="component" value="Chromosome 5N"/>
</dbReference>
<keyword evidence="3" id="KW-1185">Reference proteome</keyword>
<sequence length="195" mass="21775">MEITRPTKVPRAESASDFDSYNEWLSREERPLSYTLAPGSWKATTWSMPIPITSWDNWQRQCVIHSEDVDLPADNTMHYELLHKLMSSGDNEDTEATLSLGYLRMAYPTVSIDDDDDDVVYLVSKGTSIRSVEMEVAVDVRTGTLQGVAKLDTNRHVGFLRRCLGSGISKYLNTIGICGNQQVYDTESTLDAASG</sequence>
<evidence type="ECO:0000259" key="1">
    <source>
        <dbReference type="Pfam" id="PF07762"/>
    </source>
</evidence>
<name>A0A8T0RR85_PANVG</name>
<accession>A0A8T0RR85</accession>
<gene>
    <name evidence="2" type="ORF">PVAP13_5NG178800</name>
</gene>
<evidence type="ECO:0000313" key="3">
    <source>
        <dbReference type="Proteomes" id="UP000823388"/>
    </source>
</evidence>
<dbReference type="PANTHER" id="PTHR33074:SF18">
    <property type="entry name" value="OS06G0718700 PROTEIN"/>
    <property type="match status" value="1"/>
</dbReference>
<proteinExistence type="predicted"/>
<dbReference type="InterPro" id="IPR011676">
    <property type="entry name" value="DUF1618"/>
</dbReference>
<comment type="caution">
    <text evidence="2">The sequence shown here is derived from an EMBL/GenBank/DDBJ whole genome shotgun (WGS) entry which is preliminary data.</text>
</comment>
<dbReference type="OrthoDB" id="689654at2759"/>
<evidence type="ECO:0000313" key="2">
    <source>
        <dbReference type="EMBL" id="KAG2587914.1"/>
    </source>
</evidence>
<organism evidence="2 3">
    <name type="scientific">Panicum virgatum</name>
    <name type="common">Blackwell switchgrass</name>
    <dbReference type="NCBI Taxonomy" id="38727"/>
    <lineage>
        <taxon>Eukaryota</taxon>
        <taxon>Viridiplantae</taxon>
        <taxon>Streptophyta</taxon>
        <taxon>Embryophyta</taxon>
        <taxon>Tracheophyta</taxon>
        <taxon>Spermatophyta</taxon>
        <taxon>Magnoliopsida</taxon>
        <taxon>Liliopsida</taxon>
        <taxon>Poales</taxon>
        <taxon>Poaceae</taxon>
        <taxon>PACMAD clade</taxon>
        <taxon>Panicoideae</taxon>
        <taxon>Panicodae</taxon>
        <taxon>Paniceae</taxon>
        <taxon>Panicinae</taxon>
        <taxon>Panicum</taxon>
        <taxon>Panicum sect. Hiantes</taxon>
    </lineage>
</organism>
<dbReference type="Pfam" id="PF07762">
    <property type="entry name" value="DUF1618"/>
    <property type="match status" value="1"/>
</dbReference>
<dbReference type="AlphaFoldDB" id="A0A8T0RR85"/>
<protein>
    <recommendedName>
        <fullName evidence="1">DUF1618 domain-containing protein</fullName>
    </recommendedName>
</protein>
<reference evidence="2" key="1">
    <citation type="submission" date="2020-05" db="EMBL/GenBank/DDBJ databases">
        <title>WGS assembly of Panicum virgatum.</title>
        <authorList>
            <person name="Lovell J.T."/>
            <person name="Jenkins J."/>
            <person name="Shu S."/>
            <person name="Juenger T.E."/>
            <person name="Schmutz J."/>
        </authorList>
    </citation>
    <scope>NUCLEOTIDE SEQUENCE</scope>
    <source>
        <strain evidence="2">AP13</strain>
    </source>
</reference>
<feature type="domain" description="DUF1618" evidence="1">
    <location>
        <begin position="35"/>
        <end position="121"/>
    </location>
</feature>
<dbReference type="PANTHER" id="PTHR33074">
    <property type="entry name" value="EXPRESSED PROTEIN-RELATED"/>
    <property type="match status" value="1"/>
</dbReference>